<reference evidence="1 2" key="1">
    <citation type="submission" date="2022-06" db="EMBL/GenBank/DDBJ databases">
        <title>Runella sp. S5 genome sequencing.</title>
        <authorList>
            <person name="Park S."/>
        </authorList>
    </citation>
    <scope>NUCLEOTIDE SEQUENCE [LARGE SCALE GENOMIC DNA]</scope>
    <source>
        <strain evidence="1 2">S5</strain>
    </source>
</reference>
<dbReference type="RefSeq" id="WP_253529303.1">
    <property type="nucleotide sequence ID" value="NZ_JAMZEL010000006.1"/>
</dbReference>
<accession>A0ABT1FQK8</accession>
<evidence type="ECO:0000313" key="2">
    <source>
        <dbReference type="Proteomes" id="UP001204772"/>
    </source>
</evidence>
<name>A0ABT1FQK8_9BACT</name>
<dbReference type="InterPro" id="IPR023346">
    <property type="entry name" value="Lysozyme-like_dom_sf"/>
</dbReference>
<keyword evidence="2" id="KW-1185">Reference proteome</keyword>
<proteinExistence type="predicted"/>
<dbReference type="EMBL" id="JAMZEL010000006">
    <property type="protein sequence ID" value="MCP1384054.1"/>
    <property type="molecule type" value="Genomic_DNA"/>
</dbReference>
<sequence>MANQLVYIERLPLRYSHKQQFEAAVIGIALKYDFNPNWLMALMYLVTKGQLRTGYYSTSGNVGLIQFSQSTAQLLGTTQGVLASSTHFEQLNYVDKYLKYRRAKGQIRTITDLYMVLFHPSLLHKRQDGIIVYKKPSKEYEDLKEFDYLGKGYFTLEDVSKLIESYLPATTHQGYPIPVENPRKGYPSPKNENRLLNWLSRMVAAYLIHK</sequence>
<evidence type="ECO:0008006" key="3">
    <source>
        <dbReference type="Google" id="ProtNLM"/>
    </source>
</evidence>
<protein>
    <recommendedName>
        <fullName evidence="3">Transglycosylase SLT domain-containing protein</fullName>
    </recommendedName>
</protein>
<gene>
    <name evidence="1" type="ORF">NCI00_16525</name>
</gene>
<dbReference type="SUPFAM" id="SSF53955">
    <property type="entry name" value="Lysozyme-like"/>
    <property type="match status" value="1"/>
</dbReference>
<dbReference type="Proteomes" id="UP001204772">
    <property type="component" value="Unassembled WGS sequence"/>
</dbReference>
<organism evidence="1 2">
    <name type="scientific">Runella salmonicolor</name>
    <dbReference type="NCBI Taxonomy" id="2950278"/>
    <lineage>
        <taxon>Bacteria</taxon>
        <taxon>Pseudomonadati</taxon>
        <taxon>Bacteroidota</taxon>
        <taxon>Cytophagia</taxon>
        <taxon>Cytophagales</taxon>
        <taxon>Spirosomataceae</taxon>
        <taxon>Runella</taxon>
    </lineage>
</organism>
<comment type="caution">
    <text evidence="1">The sequence shown here is derived from an EMBL/GenBank/DDBJ whole genome shotgun (WGS) entry which is preliminary data.</text>
</comment>
<evidence type="ECO:0000313" key="1">
    <source>
        <dbReference type="EMBL" id="MCP1384054.1"/>
    </source>
</evidence>